<dbReference type="Pfam" id="PF03450">
    <property type="entry name" value="CO_deh_flav_C"/>
    <property type="match status" value="1"/>
</dbReference>
<dbReference type="Proteomes" id="UP000298324">
    <property type="component" value="Unassembled WGS sequence"/>
</dbReference>
<evidence type="ECO:0000313" key="6">
    <source>
        <dbReference type="Proteomes" id="UP000298324"/>
    </source>
</evidence>
<evidence type="ECO:0000313" key="5">
    <source>
        <dbReference type="EMBL" id="TEB06012.1"/>
    </source>
</evidence>
<keyword evidence="3 5" id="KW-0560">Oxidoreductase</keyword>
<dbReference type="SUPFAM" id="SSF55447">
    <property type="entry name" value="CO dehydrogenase flavoprotein C-terminal domain-like"/>
    <property type="match status" value="1"/>
</dbReference>
<dbReference type="InterPro" id="IPR051312">
    <property type="entry name" value="Diverse_Substr_Oxidored"/>
</dbReference>
<dbReference type="SUPFAM" id="SSF56176">
    <property type="entry name" value="FAD-binding/transporter-associated domain-like"/>
    <property type="match status" value="1"/>
</dbReference>
<name>A0A4Y7RB17_9FIRM</name>
<dbReference type="InterPro" id="IPR005107">
    <property type="entry name" value="CO_DH_flav_C"/>
</dbReference>
<evidence type="ECO:0000256" key="2">
    <source>
        <dbReference type="ARBA" id="ARBA00022827"/>
    </source>
</evidence>
<dbReference type="EMBL" id="QFGA01000002">
    <property type="protein sequence ID" value="TEB06012.1"/>
    <property type="molecule type" value="Genomic_DNA"/>
</dbReference>
<dbReference type="GO" id="GO:0016491">
    <property type="term" value="F:oxidoreductase activity"/>
    <property type="evidence" value="ECO:0007669"/>
    <property type="project" value="UniProtKB-KW"/>
</dbReference>
<gene>
    <name evidence="5" type="primary">hcrB</name>
    <name evidence="5" type="ORF">Psch_03054</name>
</gene>
<dbReference type="PANTHER" id="PTHR42659">
    <property type="entry name" value="XANTHINE DEHYDROGENASE SUBUNIT C-RELATED"/>
    <property type="match status" value="1"/>
</dbReference>
<organism evidence="5 6">
    <name type="scientific">Pelotomaculum schinkii</name>
    <dbReference type="NCBI Taxonomy" id="78350"/>
    <lineage>
        <taxon>Bacteria</taxon>
        <taxon>Bacillati</taxon>
        <taxon>Bacillota</taxon>
        <taxon>Clostridia</taxon>
        <taxon>Eubacteriales</taxon>
        <taxon>Desulfotomaculaceae</taxon>
        <taxon>Pelotomaculum</taxon>
    </lineage>
</organism>
<proteinExistence type="predicted"/>
<keyword evidence="2" id="KW-0274">FAD</keyword>
<feature type="domain" description="CO dehydrogenase flavoprotein C-terminal" evidence="4">
    <location>
        <begin position="87"/>
        <end position="189"/>
    </location>
</feature>
<dbReference type="EC" id="1.3.7.9" evidence="5"/>
<dbReference type="PANTHER" id="PTHR42659:SF2">
    <property type="entry name" value="XANTHINE DEHYDROGENASE SUBUNIT C-RELATED"/>
    <property type="match status" value="1"/>
</dbReference>
<dbReference type="Gene3D" id="3.30.465.10">
    <property type="match status" value="1"/>
</dbReference>
<keyword evidence="6" id="KW-1185">Reference proteome</keyword>
<dbReference type="SMART" id="SM01092">
    <property type="entry name" value="CO_deh_flav_C"/>
    <property type="match status" value="1"/>
</dbReference>
<dbReference type="AlphaFoldDB" id="A0A4Y7RB17"/>
<dbReference type="InterPro" id="IPR036318">
    <property type="entry name" value="FAD-bd_PCMH-like_sf"/>
</dbReference>
<dbReference type="InterPro" id="IPR036683">
    <property type="entry name" value="CO_DH_flav_C_dom_sf"/>
</dbReference>
<dbReference type="InterPro" id="IPR016169">
    <property type="entry name" value="FAD-bd_PCMH_sub2"/>
</dbReference>
<protein>
    <submittedName>
        <fullName evidence="5">4-hydroxybenzoyl-CoA reductase subunit beta</fullName>
        <ecNumber evidence="5">1.3.7.9</ecNumber>
    </submittedName>
</protein>
<keyword evidence="1" id="KW-0285">Flavoprotein</keyword>
<evidence type="ECO:0000256" key="3">
    <source>
        <dbReference type="ARBA" id="ARBA00023002"/>
    </source>
</evidence>
<reference evidence="5 6" key="1">
    <citation type="journal article" date="2018" name="Environ. Microbiol.">
        <title>Novel energy conservation strategies and behaviour of Pelotomaculum schinkii driving syntrophic propionate catabolism.</title>
        <authorList>
            <person name="Hidalgo-Ahumada C.A.P."/>
            <person name="Nobu M.K."/>
            <person name="Narihiro T."/>
            <person name="Tamaki H."/>
            <person name="Liu W.T."/>
            <person name="Kamagata Y."/>
            <person name="Stams A.J.M."/>
            <person name="Imachi H."/>
            <person name="Sousa D.Z."/>
        </authorList>
    </citation>
    <scope>NUCLEOTIDE SEQUENCE [LARGE SCALE GENOMIC DNA]</scope>
    <source>
        <strain evidence="5 6">HH</strain>
    </source>
</reference>
<accession>A0A4Y7RB17</accession>
<sequence>MAPCFKRGGTLCHIIPRGKRCFAVYQGDLAPLLIALKATAMMVSQDQAKELPLASLFSNNGVEPFADIAGKLIVHFTIPESSLGSQSDYKKYRLRNGIDFPLAGVAVVLKSNHELAEDLQVCLTGVASSPVLVAIPGEMIEGKQLNYALVKEAGELAYHAAHPLANLEGDPARRRTMIRIMTEDILASWVDKRD</sequence>
<dbReference type="GO" id="GO:0050660">
    <property type="term" value="F:flavin adenine dinucleotide binding"/>
    <property type="evidence" value="ECO:0007669"/>
    <property type="project" value="InterPro"/>
</dbReference>
<comment type="caution">
    <text evidence="5">The sequence shown here is derived from an EMBL/GenBank/DDBJ whole genome shotgun (WGS) entry which is preliminary data.</text>
</comment>
<evidence type="ECO:0000259" key="4">
    <source>
        <dbReference type="SMART" id="SM01092"/>
    </source>
</evidence>
<evidence type="ECO:0000256" key="1">
    <source>
        <dbReference type="ARBA" id="ARBA00022630"/>
    </source>
</evidence>
<dbReference type="Gene3D" id="3.30.390.50">
    <property type="entry name" value="CO dehydrogenase flavoprotein, C-terminal domain"/>
    <property type="match status" value="1"/>
</dbReference>